<feature type="transmembrane region" description="Helical" evidence="2">
    <location>
        <begin position="35"/>
        <end position="57"/>
    </location>
</feature>
<feature type="transmembrane region" description="Helical" evidence="2">
    <location>
        <begin position="203"/>
        <end position="220"/>
    </location>
</feature>
<protein>
    <recommendedName>
        <fullName evidence="5">Transmembrane protein</fullName>
    </recommendedName>
</protein>
<feature type="transmembrane region" description="Helical" evidence="2">
    <location>
        <begin position="260"/>
        <end position="280"/>
    </location>
</feature>
<dbReference type="RefSeq" id="XP_068361987.1">
    <property type="nucleotide sequence ID" value="XM_068502600.1"/>
</dbReference>
<feature type="transmembrane region" description="Helical" evidence="2">
    <location>
        <begin position="334"/>
        <end position="353"/>
    </location>
</feature>
<dbReference type="AlphaFoldDB" id="A0A1J4KCA3"/>
<feature type="transmembrane region" description="Helical" evidence="2">
    <location>
        <begin position="365"/>
        <end position="386"/>
    </location>
</feature>
<evidence type="ECO:0000256" key="1">
    <source>
        <dbReference type="SAM" id="MobiDB-lite"/>
    </source>
</evidence>
<evidence type="ECO:0000256" key="2">
    <source>
        <dbReference type="SAM" id="Phobius"/>
    </source>
</evidence>
<keyword evidence="4" id="KW-1185">Reference proteome</keyword>
<dbReference type="Proteomes" id="UP000179807">
    <property type="component" value="Unassembled WGS sequence"/>
</dbReference>
<feature type="compositionally biased region" description="Acidic residues" evidence="1">
    <location>
        <begin position="447"/>
        <end position="468"/>
    </location>
</feature>
<feature type="region of interest" description="Disordered" evidence="1">
    <location>
        <begin position="439"/>
        <end position="468"/>
    </location>
</feature>
<organism evidence="3 4">
    <name type="scientific">Tritrichomonas foetus</name>
    <dbReference type="NCBI Taxonomy" id="1144522"/>
    <lineage>
        <taxon>Eukaryota</taxon>
        <taxon>Metamonada</taxon>
        <taxon>Parabasalia</taxon>
        <taxon>Tritrichomonadida</taxon>
        <taxon>Tritrichomonadidae</taxon>
        <taxon>Tritrichomonas</taxon>
    </lineage>
</organism>
<feature type="transmembrane region" description="Helical" evidence="2">
    <location>
        <begin position="392"/>
        <end position="417"/>
    </location>
</feature>
<accession>A0A1J4KCA3</accession>
<proteinExistence type="predicted"/>
<evidence type="ECO:0000313" key="4">
    <source>
        <dbReference type="Proteomes" id="UP000179807"/>
    </source>
</evidence>
<feature type="transmembrane region" description="Helical" evidence="2">
    <location>
        <begin position="226"/>
        <end position="248"/>
    </location>
</feature>
<dbReference type="VEuPathDB" id="TrichDB:TRFO_22518"/>
<dbReference type="OrthoDB" id="10605771at2759"/>
<evidence type="ECO:0008006" key="5">
    <source>
        <dbReference type="Google" id="ProtNLM"/>
    </source>
</evidence>
<dbReference type="GeneID" id="94837304"/>
<keyword evidence="2" id="KW-1133">Transmembrane helix</keyword>
<dbReference type="EMBL" id="MLAK01000656">
    <property type="protein sequence ID" value="OHT08851.1"/>
    <property type="molecule type" value="Genomic_DNA"/>
</dbReference>
<sequence>MSFEVNKQDNEDFAEVELAANVGAGSHFYIENTPAWSFIVTMLIFAAFIGMHLYAAIMAPELLSTKDEFFKLNSTEENVSIDVDITLSQLQNLHRFVDVNGSLITKTNKDFNLPIDVVCRTTFLSNFTVISNENSDKTTTNLVFHANSNQSSYFPVIHKTVNNYDSVQIKMTVTTNYHDIAGFQFHWAFSNPSAEKYNRAAKLLMSLLVGYMLVHFVFYLKFDAESFTQIFCIILGIAGIFSSNPIAYLLRDESTKLSDFILMAAFTGIFRTFILCQLELLRSHSQTPKTYITAIFAVLFSIHTAVDSTASYDRANFVASSESEVPVVLQMETVHVAFNVIYVILSIAYLIVAAIQNDGANPRRLLFFAIVVVLTALTTAIAQTYFVLTSTLMFSVIPQMLCSAIYITCAAFSLYLLHPGGGPEYRQVGEGKDDVEPMVLDVQQMSDGDDAELDDDEEEDEEEEEEEE</sequence>
<name>A0A1J4KCA3_9EUKA</name>
<gene>
    <name evidence="3" type="ORF">TRFO_22518</name>
</gene>
<evidence type="ECO:0000313" key="3">
    <source>
        <dbReference type="EMBL" id="OHT08851.1"/>
    </source>
</evidence>
<reference evidence="3" key="1">
    <citation type="submission" date="2016-10" db="EMBL/GenBank/DDBJ databases">
        <authorList>
            <person name="Benchimol M."/>
            <person name="Almeida L.G."/>
            <person name="Vasconcelos A.T."/>
            <person name="Perreira-Neves A."/>
            <person name="Rosa I.A."/>
            <person name="Tasca T."/>
            <person name="Bogo M.R."/>
            <person name="de Souza W."/>
        </authorList>
    </citation>
    <scope>NUCLEOTIDE SEQUENCE [LARGE SCALE GENOMIC DNA]</scope>
    <source>
        <strain evidence="3">K</strain>
    </source>
</reference>
<keyword evidence="2" id="KW-0472">Membrane</keyword>
<keyword evidence="2" id="KW-0812">Transmembrane</keyword>
<comment type="caution">
    <text evidence="3">The sequence shown here is derived from an EMBL/GenBank/DDBJ whole genome shotgun (WGS) entry which is preliminary data.</text>
</comment>